<evidence type="ECO:0000256" key="1">
    <source>
        <dbReference type="ARBA" id="ARBA00022741"/>
    </source>
</evidence>
<dbReference type="InterPro" id="IPR051620">
    <property type="entry name" value="ORF904-like_C"/>
</dbReference>
<accession>A0A6C0K3U3</accession>
<dbReference type="GO" id="GO:0005524">
    <property type="term" value="F:ATP binding"/>
    <property type="evidence" value="ECO:0007669"/>
    <property type="project" value="UniProtKB-KW"/>
</dbReference>
<dbReference type="InterPro" id="IPR027417">
    <property type="entry name" value="P-loop_NTPase"/>
</dbReference>
<sequence>MSPLHSFLNSHRIDKRGSHVSLFSPKANYMLRDEEMQTFWDLYTAFDGPKGLGEFSNDSILPVLVDVDLKKEATSGLQFFQDVHDPSGWRLFYSMEHVSILIRVYQKVLREILHDLEESHLICLLLEKRPYYCPATRGKTYMKNGFHLHFPFLFMNKVVHQNELIPRIRLELKKLRVEELPSVTNADNYIDEAYVRNAWLLYGSRKEGSEAYTVTCAFDQEARKIDDWQSTLSDYRLYDSHNKERIVVDPDNMDRFLPQILSIVVRHRDEYVYDIKNDLVPMPTASSPQKTADMLKMKKIVYPEDFEATTKLVDDMMACILDERADDRNDWMQIGWILYNIFQGGQDGLDRWLDFSRRSEKFDERVCHYEWDRMFKKDLTIGSLKYIAKRDTPARYQTALAEHTFPLLDKSLKLEGTHHDLAMVLFQRYESEFVCASLRFKQWYEFKNHIWEQIDGGHSLSAKISKELVMDYERMSTERLTQSRLRVIECEETDAREEKKRLEDQKKMIKRQIRNLKSNPFKTNVMKEAAEIFLSEAFQKKLDSNPYLIAFNNGVYNIKEHIFREGRPDDFISLKMSINYWADRYTEDSREVKEIFAFFEKIFPDREVREYFLDSASDVFIGGNFNKIVQIWTGEGDNGKSITQMIFEQMLGPYNVKLPTALITGKRTQSSAACPELVRAGNGVRMAMLQEPDKKDTINIGLLKELSGNDTFFARGLYKEGQEITPMFKIILICNEPPKITYSDKATWNRIKLIPFESTFTSDAPESYEEQLEQKRFPKDEQFKDKIPRMLEPLAWYLLHRLKTKPKTKKEPMKVTMATANYKKKNDVFKQFMDEWIEEREGKTCNSFDMYSSFREWYRESCPNGQCPDKNEFMDYFTRLWGPADTRGGWKDKYLRGPQDHN</sequence>
<dbReference type="Gene3D" id="3.40.50.300">
    <property type="entry name" value="P-loop containing nucleotide triphosphate hydrolases"/>
    <property type="match status" value="1"/>
</dbReference>
<evidence type="ECO:0000259" key="5">
    <source>
        <dbReference type="PROSITE" id="PS51206"/>
    </source>
</evidence>
<dbReference type="InterPro" id="IPR014015">
    <property type="entry name" value="Helicase_SF3_DNA-vir"/>
</dbReference>
<dbReference type="NCBIfam" id="TIGR01613">
    <property type="entry name" value="primase_Cterm"/>
    <property type="match status" value="1"/>
</dbReference>
<dbReference type="InterPro" id="IPR056443">
    <property type="entry name" value="AEP_C962R"/>
</dbReference>
<dbReference type="Pfam" id="PF08707">
    <property type="entry name" value="PriCT_2"/>
    <property type="match status" value="1"/>
</dbReference>
<proteinExistence type="predicted"/>
<organism evidence="6">
    <name type="scientific">viral metagenome</name>
    <dbReference type="NCBI Taxonomy" id="1070528"/>
    <lineage>
        <taxon>unclassified sequences</taxon>
        <taxon>metagenomes</taxon>
        <taxon>organismal metagenomes</taxon>
    </lineage>
</organism>
<keyword evidence="3" id="KW-0067">ATP-binding</keyword>
<keyword evidence="1" id="KW-0547">Nucleotide-binding</keyword>
<name>A0A6C0K3U3_9ZZZZ</name>
<feature type="domain" description="SF3 helicase" evidence="5">
    <location>
        <begin position="607"/>
        <end position="769"/>
    </location>
</feature>
<dbReference type="GO" id="GO:0016817">
    <property type="term" value="F:hydrolase activity, acting on acid anhydrides"/>
    <property type="evidence" value="ECO:0007669"/>
    <property type="project" value="InterPro"/>
</dbReference>
<evidence type="ECO:0000256" key="2">
    <source>
        <dbReference type="ARBA" id="ARBA00022801"/>
    </source>
</evidence>
<keyword evidence="2" id="KW-0378">Hydrolase</keyword>
<dbReference type="SMART" id="SM00885">
    <property type="entry name" value="D5_N"/>
    <property type="match status" value="1"/>
</dbReference>
<feature type="coiled-coil region" evidence="4">
    <location>
        <begin position="485"/>
        <end position="519"/>
    </location>
</feature>
<dbReference type="InterPro" id="IPR006500">
    <property type="entry name" value="Helicase_put_C_phage/plasmid"/>
</dbReference>
<dbReference type="SUPFAM" id="SSF52540">
    <property type="entry name" value="P-loop containing nucleoside triphosphate hydrolases"/>
    <property type="match status" value="1"/>
</dbReference>
<evidence type="ECO:0000313" key="6">
    <source>
        <dbReference type="EMBL" id="QHU11470.1"/>
    </source>
</evidence>
<dbReference type="InterPro" id="IPR014819">
    <property type="entry name" value="PriCT_2"/>
</dbReference>
<dbReference type="PANTHER" id="PTHR35372:SF2">
    <property type="entry name" value="SF3 HELICASE DOMAIN-CONTAINING PROTEIN"/>
    <property type="match status" value="1"/>
</dbReference>
<dbReference type="PROSITE" id="PS51206">
    <property type="entry name" value="SF3_HELICASE_1"/>
    <property type="match status" value="1"/>
</dbReference>
<dbReference type="Pfam" id="PF08706">
    <property type="entry name" value="D5_N"/>
    <property type="match status" value="1"/>
</dbReference>
<evidence type="ECO:0000256" key="4">
    <source>
        <dbReference type="SAM" id="Coils"/>
    </source>
</evidence>
<reference evidence="6" key="1">
    <citation type="journal article" date="2020" name="Nature">
        <title>Giant virus diversity and host interactions through global metagenomics.</title>
        <authorList>
            <person name="Schulz F."/>
            <person name="Roux S."/>
            <person name="Paez-Espino D."/>
            <person name="Jungbluth S."/>
            <person name="Walsh D.A."/>
            <person name="Denef V.J."/>
            <person name="McMahon K.D."/>
            <person name="Konstantinidis K.T."/>
            <person name="Eloe-Fadrosh E.A."/>
            <person name="Kyrpides N.C."/>
            <person name="Woyke T."/>
        </authorList>
    </citation>
    <scope>NUCLEOTIDE SEQUENCE</scope>
    <source>
        <strain evidence="6">GVMAG-S-1101169-75</strain>
    </source>
</reference>
<dbReference type="Pfam" id="PF23162">
    <property type="entry name" value="AEP_C962R"/>
    <property type="match status" value="1"/>
</dbReference>
<keyword evidence="4" id="KW-0175">Coiled coil</keyword>
<dbReference type="PANTHER" id="PTHR35372">
    <property type="entry name" value="ATP BINDING PROTEIN-RELATED"/>
    <property type="match status" value="1"/>
</dbReference>
<protein>
    <recommendedName>
        <fullName evidence="5">SF3 helicase domain-containing protein</fullName>
    </recommendedName>
</protein>
<dbReference type="AlphaFoldDB" id="A0A6C0K3U3"/>
<dbReference type="InterPro" id="IPR014818">
    <property type="entry name" value="Phage/plasmid_primase_P4_C"/>
</dbReference>
<evidence type="ECO:0000256" key="3">
    <source>
        <dbReference type="ARBA" id="ARBA00022840"/>
    </source>
</evidence>
<dbReference type="EMBL" id="MN740785">
    <property type="protein sequence ID" value="QHU11470.1"/>
    <property type="molecule type" value="Genomic_DNA"/>
</dbReference>